<feature type="region of interest" description="Disordered" evidence="6">
    <location>
        <begin position="1"/>
        <end position="53"/>
    </location>
</feature>
<evidence type="ECO:0000256" key="4">
    <source>
        <dbReference type="ARBA" id="ARBA00023163"/>
    </source>
</evidence>
<dbReference type="AlphaFoldDB" id="A0AAI9X8C6"/>
<dbReference type="Proteomes" id="UP001227192">
    <property type="component" value="Unassembled WGS sequence"/>
</dbReference>
<evidence type="ECO:0008006" key="9">
    <source>
        <dbReference type="Google" id="ProtNLM"/>
    </source>
</evidence>
<sequence length="791" mass="86561">MDQPEATDIQRLGRSTIGAQRTGYPPPTAAQKAPSVSDIWGEASGGDAHEGRRGQQWYIADPDTTANPTWHIMPDQGFLAAAQPLSYATEQLGNSLQHNQERQPEQPRLANTNVTVVDPLVAGMDLDGFSLLSPGILDYIDFPLAPTPQPSCRTHERSDTLKLPFTADQVQRLRPLWSTQRAAPASRLCRTLWRTVVWHGADNIFSAPSIRNDGRSGDPTQTHYWNIGEEDRKRLVGFCEVLVNAHSQKDDLGFGSPPPQRSHPSVQSSPSEVAVAELPSKEVLNASIDFFFQSFHYPFIHRATFCPRDTPPSLLLPICLVGFAALYRERSIGYVVQYLSRLMAFCHRDLTDKSLGHCQPLEVLSTIASAMLVVYLALGFLEELDDGQAHLLCTQILQLAEKHGLFAANEADDLNLQLQTKAGERMLNYLIWLDMAYTRMVGTTGSVDMGKLDLHLPCEAILFESSTPTRFFQLTQGGAPLTMPRMQIHDFHTCGLSDLDSVSIQTLLSALLVQIVTLRNKVPVGCPLILEGSDADTMSGISGANGGKNIIPDNVIPSLLSVPTKYAKVFQGKDVINALAWNNVCIALTADISLLEVSFGREGVHAAQSAMSAVARWTGTAAARRAAIHAAQMFEILSSARLSESNVARPDQMLYVSALVLSIYLFASDAQQGDKDDAPPVFELLQDIDWAGIDRQGITGALEQHDCSYGVTAPMSPDSQNLNDSTDAARHFIRHGGPVSFAGEVQQDGGSALKKAMLNYVHLLEDIGKYRGAKYTRLLKTMCDFVIEEGK</sequence>
<dbReference type="PANTHER" id="PTHR47660">
    <property type="entry name" value="TRANSCRIPTION FACTOR WITH C2H2 AND ZN(2)-CYS(6) DNA BINDING DOMAIN (EUROFUNG)-RELATED-RELATED"/>
    <property type="match status" value="1"/>
</dbReference>
<evidence type="ECO:0000313" key="7">
    <source>
        <dbReference type="EMBL" id="KAJ9487811.1"/>
    </source>
</evidence>
<evidence type="ECO:0000256" key="2">
    <source>
        <dbReference type="ARBA" id="ARBA00022833"/>
    </source>
</evidence>
<feature type="compositionally biased region" description="Polar residues" evidence="6">
    <location>
        <begin position="262"/>
        <end position="271"/>
    </location>
</feature>
<keyword evidence="4" id="KW-0804">Transcription</keyword>
<gene>
    <name evidence="7" type="ORF">VN97_g5477</name>
</gene>
<evidence type="ECO:0000256" key="1">
    <source>
        <dbReference type="ARBA" id="ARBA00022723"/>
    </source>
</evidence>
<accession>A0AAI9X8C6</accession>
<reference evidence="7" key="1">
    <citation type="submission" date="2015-06" db="EMBL/GenBank/DDBJ databases">
        <authorList>
            <person name="Nguyen H."/>
        </authorList>
    </citation>
    <scope>NUCLEOTIDE SEQUENCE</scope>
    <source>
        <strain evidence="7">DAOM 180753</strain>
    </source>
</reference>
<proteinExistence type="predicted"/>
<keyword evidence="8" id="KW-1185">Reference proteome</keyword>
<dbReference type="EMBL" id="LACB01000142">
    <property type="protein sequence ID" value="KAJ9487811.1"/>
    <property type="molecule type" value="Genomic_DNA"/>
</dbReference>
<dbReference type="PANTHER" id="PTHR47660:SF2">
    <property type="entry name" value="TRANSCRIPTION FACTOR WITH C2H2 AND ZN(2)-CYS(6) DNA BINDING DOMAIN (EUROFUNG)"/>
    <property type="match status" value="1"/>
</dbReference>
<dbReference type="GO" id="GO:0046872">
    <property type="term" value="F:metal ion binding"/>
    <property type="evidence" value="ECO:0007669"/>
    <property type="project" value="UniProtKB-KW"/>
</dbReference>
<evidence type="ECO:0000313" key="8">
    <source>
        <dbReference type="Proteomes" id="UP001227192"/>
    </source>
</evidence>
<keyword evidence="5" id="KW-0539">Nucleus</keyword>
<comment type="caution">
    <text evidence="7">The sequence shown here is derived from an EMBL/GenBank/DDBJ whole genome shotgun (WGS) entry which is preliminary data.</text>
</comment>
<keyword evidence="3" id="KW-0805">Transcription regulation</keyword>
<dbReference type="CDD" id="cd12148">
    <property type="entry name" value="fungal_TF_MHR"/>
    <property type="match status" value="1"/>
</dbReference>
<reference evidence="7" key="2">
    <citation type="journal article" date="2016" name="Fungal Biol.">
        <title>Ochratoxin A production by Penicillium thymicola.</title>
        <authorList>
            <person name="Nguyen H.D.T."/>
            <person name="McMullin D.R."/>
            <person name="Ponomareva E."/>
            <person name="Riley R."/>
            <person name="Pomraning K.R."/>
            <person name="Baker S.E."/>
            <person name="Seifert K.A."/>
        </authorList>
    </citation>
    <scope>NUCLEOTIDE SEQUENCE</scope>
    <source>
        <strain evidence="7">DAOM 180753</strain>
    </source>
</reference>
<name>A0AAI9X8C6_PENTH</name>
<keyword evidence="2" id="KW-0862">Zinc</keyword>
<feature type="region of interest" description="Disordered" evidence="6">
    <location>
        <begin position="250"/>
        <end position="271"/>
    </location>
</feature>
<evidence type="ECO:0000256" key="6">
    <source>
        <dbReference type="SAM" id="MobiDB-lite"/>
    </source>
</evidence>
<evidence type="ECO:0000256" key="3">
    <source>
        <dbReference type="ARBA" id="ARBA00023015"/>
    </source>
</evidence>
<evidence type="ECO:0000256" key="5">
    <source>
        <dbReference type="ARBA" id="ARBA00023242"/>
    </source>
</evidence>
<protein>
    <recommendedName>
        <fullName evidence="9">Transcription factor domain-containing protein</fullName>
    </recommendedName>
</protein>
<keyword evidence="1" id="KW-0479">Metal-binding</keyword>
<organism evidence="7 8">
    <name type="scientific">Penicillium thymicola</name>
    <dbReference type="NCBI Taxonomy" id="293382"/>
    <lineage>
        <taxon>Eukaryota</taxon>
        <taxon>Fungi</taxon>
        <taxon>Dikarya</taxon>
        <taxon>Ascomycota</taxon>
        <taxon>Pezizomycotina</taxon>
        <taxon>Eurotiomycetes</taxon>
        <taxon>Eurotiomycetidae</taxon>
        <taxon>Eurotiales</taxon>
        <taxon>Aspergillaceae</taxon>
        <taxon>Penicillium</taxon>
    </lineage>
</organism>